<dbReference type="AlphaFoldDB" id="A0A409XJ52"/>
<dbReference type="Proteomes" id="UP000283269">
    <property type="component" value="Unassembled WGS sequence"/>
</dbReference>
<dbReference type="EMBL" id="NHYD01001542">
    <property type="protein sequence ID" value="PPQ90803.1"/>
    <property type="molecule type" value="Genomic_DNA"/>
</dbReference>
<sequence length="171" mass="18945">MADGVPQTDVSRPSALPTAHLLQRGGAPPPLIEQNSVEYLDAIEEEWNKKVDMEVDILVDGMVDLVGIASIGEKDKFRIAQESFQTESRAESMIRAANSLLSITHSMKLLLLLSDEAQIAHRRDAETKVVQEERDEAKKQVEKILDDLLRKPSDSNEQRLDGAPEASASRT</sequence>
<evidence type="ECO:0000256" key="4">
    <source>
        <dbReference type="ARBA" id="ARBA00023163"/>
    </source>
</evidence>
<dbReference type="PANTHER" id="PTHR40630:SF1">
    <property type="entry name" value="DNA-BINDING PROTEIN"/>
    <property type="match status" value="1"/>
</dbReference>
<evidence type="ECO:0000256" key="6">
    <source>
        <dbReference type="SAM" id="MobiDB-lite"/>
    </source>
</evidence>
<comment type="similarity">
    <text evidence="2">Belongs to the Mediator complex subunit 22 family.</text>
</comment>
<keyword evidence="8" id="KW-1185">Reference proteome</keyword>
<dbReference type="InParanoid" id="A0A409XJ52"/>
<proteinExistence type="inferred from homology"/>
<dbReference type="STRING" id="93625.A0A409XJ52"/>
<dbReference type="PANTHER" id="PTHR40630">
    <property type="entry name" value="POSSIBLE DNA-BINDING PROTEIN"/>
    <property type="match status" value="1"/>
</dbReference>
<evidence type="ECO:0000256" key="2">
    <source>
        <dbReference type="ARBA" id="ARBA00005942"/>
    </source>
</evidence>
<evidence type="ECO:0008006" key="9">
    <source>
        <dbReference type="Google" id="ProtNLM"/>
    </source>
</evidence>
<feature type="region of interest" description="Disordered" evidence="6">
    <location>
        <begin position="147"/>
        <end position="171"/>
    </location>
</feature>
<keyword evidence="4" id="KW-0804">Transcription</keyword>
<evidence type="ECO:0000313" key="7">
    <source>
        <dbReference type="EMBL" id="PPQ90803.1"/>
    </source>
</evidence>
<dbReference type="GO" id="GO:0006357">
    <property type="term" value="P:regulation of transcription by RNA polymerase II"/>
    <property type="evidence" value="ECO:0007669"/>
    <property type="project" value="InterPro"/>
</dbReference>
<comment type="subcellular location">
    <subcellularLocation>
        <location evidence="1">Nucleus</location>
    </subcellularLocation>
</comment>
<dbReference type="Pfam" id="PF06179">
    <property type="entry name" value="Med22"/>
    <property type="match status" value="1"/>
</dbReference>
<evidence type="ECO:0000256" key="3">
    <source>
        <dbReference type="ARBA" id="ARBA00023015"/>
    </source>
</evidence>
<name>A0A409XJ52_PSICY</name>
<accession>A0A409XJ52</accession>
<evidence type="ECO:0000256" key="5">
    <source>
        <dbReference type="ARBA" id="ARBA00023242"/>
    </source>
</evidence>
<organism evidence="7 8">
    <name type="scientific">Psilocybe cyanescens</name>
    <dbReference type="NCBI Taxonomy" id="93625"/>
    <lineage>
        <taxon>Eukaryota</taxon>
        <taxon>Fungi</taxon>
        <taxon>Dikarya</taxon>
        <taxon>Basidiomycota</taxon>
        <taxon>Agaricomycotina</taxon>
        <taxon>Agaricomycetes</taxon>
        <taxon>Agaricomycetidae</taxon>
        <taxon>Agaricales</taxon>
        <taxon>Agaricineae</taxon>
        <taxon>Strophariaceae</taxon>
        <taxon>Psilocybe</taxon>
    </lineage>
</organism>
<reference evidence="7 8" key="1">
    <citation type="journal article" date="2018" name="Evol. Lett.">
        <title>Horizontal gene cluster transfer increased hallucinogenic mushroom diversity.</title>
        <authorList>
            <person name="Reynolds H.T."/>
            <person name="Vijayakumar V."/>
            <person name="Gluck-Thaler E."/>
            <person name="Korotkin H.B."/>
            <person name="Matheny P.B."/>
            <person name="Slot J.C."/>
        </authorList>
    </citation>
    <scope>NUCLEOTIDE SEQUENCE [LARGE SCALE GENOMIC DNA]</scope>
    <source>
        <strain evidence="7 8">2631</strain>
    </source>
</reference>
<keyword evidence="5" id="KW-0539">Nucleus</keyword>
<evidence type="ECO:0000256" key="1">
    <source>
        <dbReference type="ARBA" id="ARBA00004123"/>
    </source>
</evidence>
<dbReference type="InterPro" id="IPR009332">
    <property type="entry name" value="Med22"/>
</dbReference>
<gene>
    <name evidence="7" type="ORF">CVT25_012123</name>
</gene>
<feature type="compositionally biased region" description="Basic and acidic residues" evidence="6">
    <location>
        <begin position="147"/>
        <end position="162"/>
    </location>
</feature>
<dbReference type="OrthoDB" id="203279at2759"/>
<keyword evidence="3" id="KW-0805">Transcription regulation</keyword>
<dbReference type="GO" id="GO:0016592">
    <property type="term" value="C:mediator complex"/>
    <property type="evidence" value="ECO:0007669"/>
    <property type="project" value="InterPro"/>
</dbReference>
<protein>
    <recommendedName>
        <fullName evidence="9">Mediator of RNA polymerase II transcription subunit 22</fullName>
    </recommendedName>
</protein>
<evidence type="ECO:0000313" key="8">
    <source>
        <dbReference type="Proteomes" id="UP000283269"/>
    </source>
</evidence>
<comment type="caution">
    <text evidence="7">The sequence shown here is derived from an EMBL/GenBank/DDBJ whole genome shotgun (WGS) entry which is preliminary data.</text>
</comment>
<dbReference type="GO" id="GO:0003712">
    <property type="term" value="F:transcription coregulator activity"/>
    <property type="evidence" value="ECO:0007669"/>
    <property type="project" value="InterPro"/>
</dbReference>
<dbReference type="InterPro" id="IPR021487">
    <property type="entry name" value="DUF3140"/>
</dbReference>